<dbReference type="EMBL" id="QJKJ01009350">
    <property type="protein sequence ID" value="RDX76893.1"/>
    <property type="molecule type" value="Genomic_DNA"/>
</dbReference>
<evidence type="ECO:0000313" key="1">
    <source>
        <dbReference type="EMBL" id="RDX76893.1"/>
    </source>
</evidence>
<organism evidence="1 2">
    <name type="scientific">Mucuna pruriens</name>
    <name type="common">Velvet bean</name>
    <name type="synonym">Dolichos pruriens</name>
    <dbReference type="NCBI Taxonomy" id="157652"/>
    <lineage>
        <taxon>Eukaryota</taxon>
        <taxon>Viridiplantae</taxon>
        <taxon>Streptophyta</taxon>
        <taxon>Embryophyta</taxon>
        <taxon>Tracheophyta</taxon>
        <taxon>Spermatophyta</taxon>
        <taxon>Magnoliopsida</taxon>
        <taxon>eudicotyledons</taxon>
        <taxon>Gunneridae</taxon>
        <taxon>Pentapetalae</taxon>
        <taxon>rosids</taxon>
        <taxon>fabids</taxon>
        <taxon>Fabales</taxon>
        <taxon>Fabaceae</taxon>
        <taxon>Papilionoideae</taxon>
        <taxon>50 kb inversion clade</taxon>
        <taxon>NPAAA clade</taxon>
        <taxon>indigoferoid/millettioid clade</taxon>
        <taxon>Phaseoleae</taxon>
        <taxon>Mucuna</taxon>
    </lineage>
</organism>
<dbReference type="AlphaFoldDB" id="A0A371FFL7"/>
<accession>A0A371FFL7</accession>
<reference evidence="1" key="1">
    <citation type="submission" date="2018-05" db="EMBL/GenBank/DDBJ databases">
        <title>Draft genome of Mucuna pruriens seed.</title>
        <authorList>
            <person name="Nnadi N.E."/>
            <person name="Vos R."/>
            <person name="Hasami M.H."/>
            <person name="Devisetty U.K."/>
            <person name="Aguiy J.C."/>
        </authorList>
    </citation>
    <scope>NUCLEOTIDE SEQUENCE [LARGE SCALE GENOMIC DNA]</scope>
    <source>
        <strain evidence="1">JCA_2017</strain>
    </source>
</reference>
<protein>
    <submittedName>
        <fullName evidence="1">Uncharacterized protein</fullName>
    </submittedName>
</protein>
<name>A0A371FFL7_MUCPR</name>
<proteinExistence type="predicted"/>
<feature type="non-terminal residue" evidence="1">
    <location>
        <position position="1"/>
    </location>
</feature>
<evidence type="ECO:0000313" key="2">
    <source>
        <dbReference type="Proteomes" id="UP000257109"/>
    </source>
</evidence>
<sequence length="67" mass="7749">MSEKEHIVWSSWMVRESHEHETPIEASPWHLKTYKRPANQGLSMALEDSKTCKRQANQGLSMAPKDL</sequence>
<gene>
    <name evidence="1" type="ORF">CR513_43067</name>
</gene>
<keyword evidence="2" id="KW-1185">Reference proteome</keyword>
<dbReference type="Proteomes" id="UP000257109">
    <property type="component" value="Unassembled WGS sequence"/>
</dbReference>
<comment type="caution">
    <text evidence="1">The sequence shown here is derived from an EMBL/GenBank/DDBJ whole genome shotgun (WGS) entry which is preliminary data.</text>
</comment>